<evidence type="ECO:0000313" key="2">
    <source>
        <dbReference type="Proteomes" id="UP001204772"/>
    </source>
</evidence>
<comment type="caution">
    <text evidence="1">The sequence shown here is derived from an EMBL/GenBank/DDBJ whole genome shotgun (WGS) entry which is preliminary data.</text>
</comment>
<keyword evidence="2" id="KW-1185">Reference proteome</keyword>
<reference evidence="1 2" key="1">
    <citation type="submission" date="2022-06" db="EMBL/GenBank/DDBJ databases">
        <title>Runella sp. S5 genome sequencing.</title>
        <authorList>
            <person name="Park S."/>
        </authorList>
    </citation>
    <scope>NUCLEOTIDE SEQUENCE [LARGE SCALE GENOMIC DNA]</scope>
    <source>
        <strain evidence="1 2">S5</strain>
    </source>
</reference>
<gene>
    <name evidence="1" type="ORF">NCI00_21015</name>
</gene>
<name>A0ABT1FT37_9BACT</name>
<evidence type="ECO:0000313" key="1">
    <source>
        <dbReference type="EMBL" id="MCP1384931.1"/>
    </source>
</evidence>
<sequence>MENVILSTLLLLETFEIQELENRLENKWSMDDCACICDCKTGEIPEKF</sequence>
<accession>A0ABT1FT37</accession>
<dbReference type="Proteomes" id="UP001204772">
    <property type="component" value="Unassembled WGS sequence"/>
</dbReference>
<organism evidence="1 2">
    <name type="scientific">Runella salmonicolor</name>
    <dbReference type="NCBI Taxonomy" id="2950278"/>
    <lineage>
        <taxon>Bacteria</taxon>
        <taxon>Pseudomonadati</taxon>
        <taxon>Bacteroidota</taxon>
        <taxon>Cytophagia</taxon>
        <taxon>Cytophagales</taxon>
        <taxon>Spirosomataceae</taxon>
        <taxon>Runella</taxon>
    </lineage>
</organism>
<protein>
    <submittedName>
        <fullName evidence="1">Uncharacterized protein</fullName>
    </submittedName>
</protein>
<dbReference type="EMBL" id="JAMZEL010000010">
    <property type="protein sequence ID" value="MCP1384931.1"/>
    <property type="molecule type" value="Genomic_DNA"/>
</dbReference>
<proteinExistence type="predicted"/>
<dbReference type="RefSeq" id="WP_253530886.1">
    <property type="nucleotide sequence ID" value="NZ_JAMZEL010000010.1"/>
</dbReference>